<feature type="compositionally biased region" description="Basic and acidic residues" evidence="2">
    <location>
        <begin position="489"/>
        <end position="502"/>
    </location>
</feature>
<dbReference type="PANTHER" id="PTHR11360:SF286">
    <property type="entry name" value="GH22266P"/>
    <property type="match status" value="1"/>
</dbReference>
<feature type="compositionally biased region" description="Basic and acidic residues" evidence="2">
    <location>
        <begin position="784"/>
        <end position="800"/>
    </location>
</feature>
<feature type="transmembrane region" description="Helical" evidence="3">
    <location>
        <begin position="194"/>
        <end position="213"/>
    </location>
</feature>
<feature type="region of interest" description="Disordered" evidence="2">
    <location>
        <begin position="385"/>
        <end position="405"/>
    </location>
</feature>
<evidence type="ECO:0000313" key="6">
    <source>
        <dbReference type="Proteomes" id="UP000827092"/>
    </source>
</evidence>
<dbReference type="InterPro" id="IPR036259">
    <property type="entry name" value="MFS_trans_sf"/>
</dbReference>
<keyword evidence="3" id="KW-0472">Membrane</keyword>
<feature type="transmembrane region" description="Helical" evidence="3">
    <location>
        <begin position="67"/>
        <end position="94"/>
    </location>
</feature>
<dbReference type="SUPFAM" id="SSF103473">
    <property type="entry name" value="MFS general substrate transporter"/>
    <property type="match status" value="1"/>
</dbReference>
<feature type="transmembrane region" description="Helical" evidence="3">
    <location>
        <begin position="597"/>
        <end position="618"/>
    </location>
</feature>
<comment type="subcellular location">
    <subcellularLocation>
        <location evidence="1">Membrane</location>
        <topology evidence="1">Multi-pass membrane protein</topology>
    </subcellularLocation>
</comment>
<dbReference type="GO" id="GO:0008028">
    <property type="term" value="F:monocarboxylic acid transmembrane transporter activity"/>
    <property type="evidence" value="ECO:0007669"/>
    <property type="project" value="TreeGrafter"/>
</dbReference>
<feature type="region of interest" description="Disordered" evidence="2">
    <location>
        <begin position="323"/>
        <end position="365"/>
    </location>
</feature>
<dbReference type="InterPro" id="IPR011701">
    <property type="entry name" value="MFS"/>
</dbReference>
<keyword evidence="3" id="KW-1133">Transmembrane helix</keyword>
<accession>A0AAV6VSB0</accession>
<dbReference type="AlphaFoldDB" id="A0AAV6VSB0"/>
<feature type="transmembrane region" description="Helical" evidence="3">
    <location>
        <begin position="663"/>
        <end position="683"/>
    </location>
</feature>
<feature type="transmembrane region" description="Helical" evidence="3">
    <location>
        <begin position="633"/>
        <end position="651"/>
    </location>
</feature>
<feature type="transmembrane region" description="Helical" evidence="3">
    <location>
        <begin position="724"/>
        <end position="742"/>
    </location>
</feature>
<dbReference type="Proteomes" id="UP000827092">
    <property type="component" value="Unassembled WGS sequence"/>
</dbReference>
<proteinExistence type="predicted"/>
<dbReference type="CDD" id="cd17352">
    <property type="entry name" value="MFS_MCT_SLC16"/>
    <property type="match status" value="1"/>
</dbReference>
<evidence type="ECO:0000256" key="1">
    <source>
        <dbReference type="ARBA" id="ARBA00004141"/>
    </source>
</evidence>
<dbReference type="GO" id="GO:0016020">
    <property type="term" value="C:membrane"/>
    <property type="evidence" value="ECO:0007669"/>
    <property type="project" value="UniProtKB-SubCell"/>
</dbReference>
<dbReference type="EMBL" id="JAFNEN010000026">
    <property type="protein sequence ID" value="KAG8199549.1"/>
    <property type="molecule type" value="Genomic_DNA"/>
</dbReference>
<feature type="transmembrane region" description="Helical" evidence="3">
    <location>
        <begin position="754"/>
        <end position="777"/>
    </location>
</feature>
<dbReference type="Pfam" id="PF07690">
    <property type="entry name" value="MFS_1"/>
    <property type="match status" value="2"/>
</dbReference>
<feature type="domain" description="Major facilitator superfamily (MFS) profile" evidence="4">
    <location>
        <begin position="597"/>
        <end position="812"/>
    </location>
</feature>
<dbReference type="InterPro" id="IPR020846">
    <property type="entry name" value="MFS_dom"/>
</dbReference>
<evidence type="ECO:0000256" key="2">
    <source>
        <dbReference type="SAM" id="MobiDB-lite"/>
    </source>
</evidence>
<reference evidence="5 6" key="1">
    <citation type="journal article" date="2022" name="Nat. Ecol. Evol.">
        <title>A masculinizing supergene underlies an exaggerated male reproductive morph in a spider.</title>
        <authorList>
            <person name="Hendrickx F."/>
            <person name="De Corte Z."/>
            <person name="Sonet G."/>
            <person name="Van Belleghem S.M."/>
            <person name="Kostlbacher S."/>
            <person name="Vangestel C."/>
        </authorList>
    </citation>
    <scope>NUCLEOTIDE SEQUENCE [LARGE SCALE GENOMIC DNA]</scope>
    <source>
        <strain evidence="5">W744_W776</strain>
    </source>
</reference>
<feature type="transmembrane region" description="Helical" evidence="3">
    <location>
        <begin position="132"/>
        <end position="151"/>
    </location>
</feature>
<dbReference type="InterPro" id="IPR050327">
    <property type="entry name" value="Proton-linked_MCT"/>
</dbReference>
<evidence type="ECO:0000313" key="5">
    <source>
        <dbReference type="EMBL" id="KAG8199549.1"/>
    </source>
</evidence>
<keyword evidence="3" id="KW-0812">Transmembrane</keyword>
<name>A0AAV6VSB0_9ARAC</name>
<comment type="caution">
    <text evidence="5">The sequence shown here is derived from an EMBL/GenBank/DDBJ whole genome shotgun (WGS) entry which is preliminary data.</text>
</comment>
<feature type="transmembrane region" description="Helical" evidence="3">
    <location>
        <begin position="163"/>
        <end position="187"/>
    </location>
</feature>
<feature type="transmembrane region" description="Helical" evidence="3">
    <location>
        <begin position="689"/>
        <end position="712"/>
    </location>
</feature>
<evidence type="ECO:0000256" key="3">
    <source>
        <dbReference type="SAM" id="Phobius"/>
    </source>
</evidence>
<protein>
    <recommendedName>
        <fullName evidence="4">Major facilitator superfamily (MFS) profile domain-containing protein</fullName>
    </recommendedName>
</protein>
<organism evidence="5 6">
    <name type="scientific">Oedothorax gibbosus</name>
    <dbReference type="NCBI Taxonomy" id="931172"/>
    <lineage>
        <taxon>Eukaryota</taxon>
        <taxon>Metazoa</taxon>
        <taxon>Ecdysozoa</taxon>
        <taxon>Arthropoda</taxon>
        <taxon>Chelicerata</taxon>
        <taxon>Arachnida</taxon>
        <taxon>Araneae</taxon>
        <taxon>Araneomorphae</taxon>
        <taxon>Entelegynae</taxon>
        <taxon>Araneoidea</taxon>
        <taxon>Linyphiidae</taxon>
        <taxon>Erigoninae</taxon>
        <taxon>Oedothorax</taxon>
    </lineage>
</organism>
<feature type="region of interest" description="Disordered" evidence="2">
    <location>
        <begin position="784"/>
        <end position="812"/>
    </location>
</feature>
<dbReference type="Gene3D" id="1.20.1250.20">
    <property type="entry name" value="MFS general substrate transporter like domains"/>
    <property type="match status" value="2"/>
</dbReference>
<dbReference type="PANTHER" id="PTHR11360">
    <property type="entry name" value="MONOCARBOXYLATE TRANSPORTER"/>
    <property type="match status" value="1"/>
</dbReference>
<feature type="transmembrane region" description="Helical" evidence="3">
    <location>
        <begin position="225"/>
        <end position="244"/>
    </location>
</feature>
<dbReference type="PROSITE" id="PS50850">
    <property type="entry name" value="MFS"/>
    <property type="match status" value="1"/>
</dbReference>
<feature type="transmembrane region" description="Helical" evidence="3">
    <location>
        <begin position="106"/>
        <end position="125"/>
    </location>
</feature>
<gene>
    <name evidence="5" type="ORF">JTE90_009390</name>
</gene>
<feature type="compositionally biased region" description="Acidic residues" evidence="2">
    <location>
        <begin position="338"/>
        <end position="347"/>
    </location>
</feature>
<keyword evidence="6" id="KW-1185">Reference proteome</keyword>
<evidence type="ECO:0000259" key="4">
    <source>
        <dbReference type="PROSITE" id="PS50850"/>
    </source>
</evidence>
<feature type="region of interest" description="Disordered" evidence="2">
    <location>
        <begin position="477"/>
        <end position="502"/>
    </location>
</feature>
<sequence>MPPLRNGSSLYLHGSDKILRDMEDRFYFVSPSSSVQQSLSEDDHEDDDEWEHEEIAAHITEPPDGGFGWVVVAASFLCNLVVDGIAYTFGIFFMEFVRHYNVPKGKVAWVGSLMSGFYLGVGPIVSALTNRFGCRVVTIAGSITSCIAFILSTMAPTIDVLMVTYGVMGGIGFGMVFLPAVVSVGYYFSTKRALATGIAVCGSGMGAFIFAPFCQKLLEIYEWQGAMLILAGLTLNCCVFGAIMRPLEPGPTQKPLLQRIAEEKERHRMDSLCESQYMIIQHSDGTVEKRPRFVLNLEPGVHSTLYLDQFGKSPADTPVFTLSPIQEVRKSPVSSKEEEMDEKEEETSAAAEEKSPLTGPSIPKVATTISLPNHAAAHHGAICAAPSGEDQQDGPSTPYLLNGGHPHSAIQELAKRKGLLPARGAMKLSLSNMTVNHETRKHNAPLKISSSGFLCPGQQQQQNNNFNADEVWKQHIRDQGAQTPVPLDGSRRSSLRRDRSRDYSRPMYRKDVFYSGSIRNLPEYKQSQGDVRSYVASVTSIPRDIPISHSVLGDNRSVVLDGPSKPAELCPRCLNLPKSMTDVLYEMLDFSLLKNNVFLMICISNVIGMIGFYVPYVYITDSSTMKGVSSDKAAFLLSVIGITNTFGRLLFGWFADRPGISALLVNNVSILLTGVCVFCLPFCNNYTTIVIDCVLFGLFVSAYICLTSIILVELLGLDKLTNAFGLLSLFRGGSCMLGPPIAGSIYDMTGSYDLPFFIAGVLLIISAGVSFLVPVVAKLSKEKEQQEQQKHNSEVVRDENQDVLSDDQESVV</sequence>